<gene>
    <name evidence="2" type="ORF">QEZ52_02475</name>
</gene>
<accession>A0ABZ2XTL7</accession>
<name>A0ABZ2XTL7_9RHOB</name>
<dbReference type="EMBL" id="CP123584">
    <property type="protein sequence ID" value="WZK89438.1"/>
    <property type="molecule type" value="Genomic_DNA"/>
</dbReference>
<reference evidence="2 3" key="1">
    <citation type="submission" date="2023-04" db="EMBL/GenBank/DDBJ databases">
        <title>Complete genome sequence of Alisedimentitalea scapharcae.</title>
        <authorList>
            <person name="Rong J.-C."/>
            <person name="Yi M.-L."/>
            <person name="Zhao Q."/>
        </authorList>
    </citation>
    <scope>NUCLEOTIDE SEQUENCE [LARGE SCALE GENOMIC DNA]</scope>
    <source>
        <strain evidence="2 3">KCTC 42119</strain>
    </source>
</reference>
<dbReference type="InterPro" id="IPR045220">
    <property type="entry name" value="FRHB/FDHB/HCAR-like"/>
</dbReference>
<dbReference type="InterPro" id="IPR007516">
    <property type="entry name" value="Co_F420_Hydgase/DH_bsu_N"/>
</dbReference>
<dbReference type="Pfam" id="PF04422">
    <property type="entry name" value="FrhB_FdhB_N"/>
    <property type="match status" value="1"/>
</dbReference>
<sequence>MTARAPETIAQVVEHGLCIGCGLCQAMAPDRWQMRYTPQGRLRPAPISQGDDTDILAACPGAVAMANPDKTPETDSVWGNFHTVTRAWAGDPDVRFRGATGGVLTALGMYLLTSGQAKFVLHCTADPDHPMQSPWTISTTPDQVFKASGSRYGPSNTLAGLEIALARNEPFAVIAKPCDAGAIRALAQSDPRIDTLIVAVLVMVCGGASDLGKSRAVLNEFDIDEQDLTLFRYRGFGNPGPTRIETRDGRAVEKTYLDMWADETGWRIQSRCKICPDAIGEAADLAAADIWPGGSPTGEDAGFNGVITRTDQGQRLLDAALADGALKQDQTLTPRDMDDFQPHQVRKKHQVAARLRGLTAAGHPVFRHVGLRIDDLDTGNIAEEHGARERAAQGRFSEPFDFDSD</sequence>
<dbReference type="InterPro" id="IPR007525">
    <property type="entry name" value="FrhB_FdhB_C"/>
</dbReference>
<dbReference type="InterPro" id="IPR017896">
    <property type="entry name" value="4Fe4S_Fe-S-bd"/>
</dbReference>
<keyword evidence="3" id="KW-1185">Reference proteome</keyword>
<dbReference type="RefSeq" id="WP_406647731.1">
    <property type="nucleotide sequence ID" value="NZ_CP123584.1"/>
</dbReference>
<evidence type="ECO:0000259" key="1">
    <source>
        <dbReference type="PROSITE" id="PS51379"/>
    </source>
</evidence>
<dbReference type="Proteomes" id="UP001623232">
    <property type="component" value="Chromosome"/>
</dbReference>
<organism evidence="2 3">
    <name type="scientific">Aliisedimentitalea scapharcae</name>
    <dbReference type="NCBI Taxonomy" id="1524259"/>
    <lineage>
        <taxon>Bacteria</taxon>
        <taxon>Pseudomonadati</taxon>
        <taxon>Pseudomonadota</taxon>
        <taxon>Alphaproteobacteria</taxon>
        <taxon>Rhodobacterales</taxon>
        <taxon>Roseobacteraceae</taxon>
        <taxon>Aliisedimentitalea</taxon>
    </lineage>
</organism>
<proteinExistence type="predicted"/>
<evidence type="ECO:0000313" key="2">
    <source>
        <dbReference type="EMBL" id="WZK89438.1"/>
    </source>
</evidence>
<dbReference type="Gene3D" id="3.30.70.20">
    <property type="match status" value="1"/>
</dbReference>
<dbReference type="PROSITE" id="PS51379">
    <property type="entry name" value="4FE4S_FER_2"/>
    <property type="match status" value="1"/>
</dbReference>
<protein>
    <submittedName>
        <fullName evidence="2">Coenzyme F420 hydrogenase/dehydrogenase, beta subunit C-terminal domain</fullName>
    </submittedName>
</protein>
<dbReference type="Pfam" id="PF04432">
    <property type="entry name" value="FrhB_FdhB_C"/>
    <property type="match status" value="1"/>
</dbReference>
<dbReference type="PANTHER" id="PTHR31332:SF0">
    <property type="entry name" value="7-HYDROXYMETHYL CHLOROPHYLL A REDUCTASE, CHLOROPLASTIC"/>
    <property type="match status" value="1"/>
</dbReference>
<feature type="domain" description="4Fe-4S ferredoxin-type" evidence="1">
    <location>
        <begin position="9"/>
        <end position="39"/>
    </location>
</feature>
<evidence type="ECO:0000313" key="3">
    <source>
        <dbReference type="Proteomes" id="UP001623232"/>
    </source>
</evidence>
<dbReference type="PANTHER" id="PTHR31332">
    <property type="entry name" value="7-HYDROXYMETHYL CHLOROPHYLL A REDUCTASE, CHLOROPLASTIC"/>
    <property type="match status" value="1"/>
</dbReference>